<accession>A0A317E1A2</accession>
<dbReference type="InterPro" id="IPR003439">
    <property type="entry name" value="ABC_transporter-like_ATP-bd"/>
</dbReference>
<reference evidence="6" key="1">
    <citation type="submission" date="2018-05" db="EMBL/GenBank/DDBJ databases">
        <title>Zavarzinia sp. HR-AS.</title>
        <authorList>
            <person name="Lee Y."/>
            <person name="Jeon C.O."/>
        </authorList>
    </citation>
    <scope>NUCLEOTIDE SEQUENCE [LARGE SCALE GENOMIC DNA]</scope>
    <source>
        <strain evidence="6">DSM 1231</strain>
    </source>
</reference>
<dbReference type="InterPro" id="IPR017871">
    <property type="entry name" value="ABC_transporter-like_CS"/>
</dbReference>
<dbReference type="PANTHER" id="PTHR24220:SF689">
    <property type="entry name" value="LIPOPROTEIN-RELEASING SYSTEM ATP-BINDING PROTEIN LOLD"/>
    <property type="match status" value="1"/>
</dbReference>
<keyword evidence="2" id="KW-0547">Nucleotide-binding</keyword>
<dbReference type="PROSITE" id="PS00211">
    <property type="entry name" value="ABC_TRANSPORTER_1"/>
    <property type="match status" value="1"/>
</dbReference>
<dbReference type="EMBL" id="QGLF01000004">
    <property type="protein sequence ID" value="PWR19896.1"/>
    <property type="molecule type" value="Genomic_DNA"/>
</dbReference>
<evidence type="ECO:0000256" key="1">
    <source>
        <dbReference type="ARBA" id="ARBA00005417"/>
    </source>
</evidence>
<comment type="similarity">
    <text evidence="1">Belongs to the ABC transporter superfamily.</text>
</comment>
<keyword evidence="6" id="KW-1185">Reference proteome</keyword>
<name>A0A317E1A2_9PROT</name>
<keyword evidence="3 5" id="KW-0067">ATP-binding</keyword>
<dbReference type="OrthoDB" id="9802264at2"/>
<dbReference type="InterPro" id="IPR027417">
    <property type="entry name" value="P-loop_NTPase"/>
</dbReference>
<dbReference type="SUPFAM" id="SSF52540">
    <property type="entry name" value="P-loop containing nucleoside triphosphate hydrolases"/>
    <property type="match status" value="1"/>
</dbReference>
<dbReference type="InterPro" id="IPR003593">
    <property type="entry name" value="AAA+_ATPase"/>
</dbReference>
<dbReference type="InterPro" id="IPR015854">
    <property type="entry name" value="ABC_transpr_LolD-like"/>
</dbReference>
<gene>
    <name evidence="5" type="ORF">DKG75_15700</name>
</gene>
<dbReference type="Gene3D" id="3.40.50.300">
    <property type="entry name" value="P-loop containing nucleotide triphosphate hydrolases"/>
    <property type="match status" value="1"/>
</dbReference>
<evidence type="ECO:0000259" key="4">
    <source>
        <dbReference type="PROSITE" id="PS50893"/>
    </source>
</evidence>
<dbReference type="Proteomes" id="UP000246077">
    <property type="component" value="Unassembled WGS sequence"/>
</dbReference>
<dbReference type="GO" id="GO:0044874">
    <property type="term" value="P:lipoprotein localization to outer membrane"/>
    <property type="evidence" value="ECO:0007669"/>
    <property type="project" value="TreeGrafter"/>
</dbReference>
<feature type="domain" description="ABC transporter" evidence="4">
    <location>
        <begin position="4"/>
        <end position="240"/>
    </location>
</feature>
<evidence type="ECO:0000313" key="6">
    <source>
        <dbReference type="Proteomes" id="UP000246077"/>
    </source>
</evidence>
<comment type="caution">
    <text evidence="5">The sequence shown here is derived from an EMBL/GenBank/DDBJ whole genome shotgun (WGS) entry which is preliminary data.</text>
</comment>
<dbReference type="SMART" id="SM00382">
    <property type="entry name" value="AAA"/>
    <property type="match status" value="1"/>
</dbReference>
<dbReference type="Pfam" id="PF00005">
    <property type="entry name" value="ABC_tran"/>
    <property type="match status" value="1"/>
</dbReference>
<organism evidence="5 6">
    <name type="scientific">Zavarzinia compransoris</name>
    <dbReference type="NCBI Taxonomy" id="1264899"/>
    <lineage>
        <taxon>Bacteria</taxon>
        <taxon>Pseudomonadati</taxon>
        <taxon>Pseudomonadota</taxon>
        <taxon>Alphaproteobacteria</taxon>
        <taxon>Rhodospirillales</taxon>
        <taxon>Zavarziniaceae</taxon>
        <taxon>Zavarzinia</taxon>
    </lineage>
</organism>
<dbReference type="RefSeq" id="WP_109922076.1">
    <property type="nucleotide sequence ID" value="NZ_QGLF01000004.1"/>
</dbReference>
<dbReference type="PANTHER" id="PTHR24220">
    <property type="entry name" value="IMPORT ATP-BINDING PROTEIN"/>
    <property type="match status" value="1"/>
</dbReference>
<proteinExistence type="inferred from homology"/>
<dbReference type="PROSITE" id="PS50893">
    <property type="entry name" value="ABC_TRANSPORTER_2"/>
    <property type="match status" value="1"/>
</dbReference>
<evidence type="ECO:0000256" key="2">
    <source>
        <dbReference type="ARBA" id="ARBA00022741"/>
    </source>
</evidence>
<sequence>MGLVEVAGLARRWRAEGRDYTVAVERLTVAPGDCIALTGPSGVGKSTLIDLLALALAPDAAERFVLRIGGEAIDLAALWRRGGRGRAALAALRARIVGYVPQAGGLLPYLDVEGNIALTQRLSGRPDRALVRELARRLDIGDLLARKPATLSVGQRQRVAIARALAHRPLLLLADEPTASVDPVRAAAILDLLIESAAAAGAALVVASHDLDRLDGRIGGRLVPTVVADAEGTRAVFHPC</sequence>
<dbReference type="GO" id="GO:0016887">
    <property type="term" value="F:ATP hydrolysis activity"/>
    <property type="evidence" value="ECO:0007669"/>
    <property type="project" value="InterPro"/>
</dbReference>
<protein>
    <submittedName>
        <fullName evidence="5">ABC transporter ATP-binding protein</fullName>
    </submittedName>
</protein>
<dbReference type="GO" id="GO:0089705">
    <property type="term" value="P:protein localization to outer membrane"/>
    <property type="evidence" value="ECO:0007669"/>
    <property type="project" value="TreeGrafter"/>
</dbReference>
<evidence type="ECO:0000313" key="5">
    <source>
        <dbReference type="EMBL" id="PWR19896.1"/>
    </source>
</evidence>
<dbReference type="GO" id="GO:0022857">
    <property type="term" value="F:transmembrane transporter activity"/>
    <property type="evidence" value="ECO:0007669"/>
    <property type="project" value="TreeGrafter"/>
</dbReference>
<dbReference type="GO" id="GO:0005524">
    <property type="term" value="F:ATP binding"/>
    <property type="evidence" value="ECO:0007669"/>
    <property type="project" value="UniProtKB-KW"/>
</dbReference>
<dbReference type="GO" id="GO:0005886">
    <property type="term" value="C:plasma membrane"/>
    <property type="evidence" value="ECO:0007669"/>
    <property type="project" value="TreeGrafter"/>
</dbReference>
<evidence type="ECO:0000256" key="3">
    <source>
        <dbReference type="ARBA" id="ARBA00022840"/>
    </source>
</evidence>
<dbReference type="AlphaFoldDB" id="A0A317E1A2"/>